<dbReference type="VEuPathDB" id="FungiDB:RhiirFUN_014867"/>
<dbReference type="VEuPathDB" id="FungiDB:FUN_017661"/>
<accession>A0A2I1FC61</accession>
<name>A0A2I1FC61_9GLOM</name>
<protein>
    <submittedName>
        <fullName evidence="1">Uncharacterized protein</fullName>
    </submittedName>
</protein>
<dbReference type="OrthoDB" id="5596129at2759"/>
<evidence type="ECO:0000313" key="2">
    <source>
        <dbReference type="Proteomes" id="UP000232722"/>
    </source>
</evidence>
<gene>
    <name evidence="1" type="ORF">RhiirA5_428840</name>
</gene>
<sequence length="326" mass="37378">MNKILVAFNLKEVEPVTSVQFKNFKDAGFPIWSSFVCGENLTKLTVQVQTFNIIGEDIARDISNEYIRQTTASSLLPKYIDTFDERICFVFEPRNEILFKAGEIDQIYVTAFASKDAVQGPISLIFGIFNEDMNASSILPFFGPSHSINRYSFTRSERLDVENILHSYFSVNLQSSIITTFANEETYARFLYSPDSYLVTRYVEKVLYMPNDLISAIGGLITYALTAWFILFGRGKNQKLPIAYEKPSIIESQINNDTLANSSQVQLMKDLNEKIDKINQKLRIFEQILSCHYLSGFRLHDFDSKELSLDSLYDKEERNNNTNHSS</sequence>
<evidence type="ECO:0000313" key="1">
    <source>
        <dbReference type="EMBL" id="PKB99998.1"/>
    </source>
</evidence>
<comment type="caution">
    <text evidence="1">The sequence shown here is derived from an EMBL/GenBank/DDBJ whole genome shotgun (WGS) entry which is preliminary data.</text>
</comment>
<dbReference type="EMBL" id="LLXJ01002006">
    <property type="protein sequence ID" value="PKB99998.1"/>
    <property type="molecule type" value="Genomic_DNA"/>
</dbReference>
<dbReference type="AlphaFoldDB" id="A0A2I1FC61"/>
<reference evidence="1 2" key="1">
    <citation type="submission" date="2016-04" db="EMBL/GenBank/DDBJ databases">
        <title>Genome analyses suggest a sexual origin of heterokaryosis in a supposedly ancient asexual fungus.</title>
        <authorList>
            <person name="Ropars J."/>
            <person name="Sedzielewska K."/>
            <person name="Noel J."/>
            <person name="Charron P."/>
            <person name="Farinelli L."/>
            <person name="Marton T."/>
            <person name="Kruger M."/>
            <person name="Pelin A."/>
            <person name="Brachmann A."/>
            <person name="Corradi N."/>
        </authorList>
    </citation>
    <scope>NUCLEOTIDE SEQUENCE [LARGE SCALE GENOMIC DNA]</scope>
    <source>
        <strain evidence="1 2">A5</strain>
    </source>
</reference>
<dbReference type="Proteomes" id="UP000232722">
    <property type="component" value="Unassembled WGS sequence"/>
</dbReference>
<reference evidence="1 2" key="2">
    <citation type="submission" date="2017-09" db="EMBL/GenBank/DDBJ databases">
        <title>Extensive intraspecific genome diversity in a model arbuscular mycorrhizal fungus.</title>
        <authorList>
            <person name="Chen E.C."/>
            <person name="Morin E."/>
            <person name="Beaudet D."/>
            <person name="Noel J."/>
            <person name="Ndikumana S."/>
            <person name="Charron P."/>
            <person name="St-Onge C."/>
            <person name="Giorgi J."/>
            <person name="Grigoriev I.V."/>
            <person name="Roux C."/>
            <person name="Martin F.M."/>
            <person name="Corradi N."/>
        </authorList>
    </citation>
    <scope>NUCLEOTIDE SEQUENCE [LARGE SCALE GENOMIC DNA]</scope>
    <source>
        <strain evidence="1 2">A5</strain>
    </source>
</reference>
<proteinExistence type="predicted"/>
<dbReference type="VEuPathDB" id="FungiDB:RhiirA1_465527"/>
<organism evidence="1 2">
    <name type="scientific">Rhizophagus irregularis</name>
    <dbReference type="NCBI Taxonomy" id="588596"/>
    <lineage>
        <taxon>Eukaryota</taxon>
        <taxon>Fungi</taxon>
        <taxon>Fungi incertae sedis</taxon>
        <taxon>Mucoromycota</taxon>
        <taxon>Glomeromycotina</taxon>
        <taxon>Glomeromycetes</taxon>
        <taxon>Glomerales</taxon>
        <taxon>Glomeraceae</taxon>
        <taxon>Rhizophagus</taxon>
    </lineage>
</organism>